<feature type="compositionally biased region" description="Basic and acidic residues" evidence="1">
    <location>
        <begin position="20"/>
        <end position="37"/>
    </location>
</feature>
<accession>A0A1G4ATH7</accession>
<dbReference type="RefSeq" id="XP_022469648.1">
    <property type="nucleotide sequence ID" value="XM_022623818.1"/>
</dbReference>
<reference evidence="2 3" key="1">
    <citation type="submission" date="2016-09" db="EMBL/GenBank/DDBJ databases">
        <authorList>
            <person name="Capua I."/>
            <person name="De Benedictis P."/>
            <person name="Joannis T."/>
            <person name="Lombin L.H."/>
            <person name="Cattoli G."/>
        </authorList>
    </citation>
    <scope>NUCLEOTIDE SEQUENCE [LARGE SCALE GENOMIC DNA]</scope>
    <source>
        <strain evidence="2 3">IMI 309357</strain>
    </source>
</reference>
<gene>
    <name evidence="2" type="ORF">CORC01_12197</name>
</gene>
<feature type="region of interest" description="Disordered" evidence="1">
    <location>
        <begin position="1"/>
        <end position="82"/>
    </location>
</feature>
<comment type="caution">
    <text evidence="2">The sequence shown here is derived from an EMBL/GenBank/DDBJ whole genome shotgun (WGS) entry which is preliminary data.</text>
</comment>
<proteinExistence type="predicted"/>
<evidence type="ECO:0000256" key="1">
    <source>
        <dbReference type="SAM" id="MobiDB-lite"/>
    </source>
</evidence>
<dbReference type="AlphaFoldDB" id="A0A1G4ATH7"/>
<feature type="compositionally biased region" description="Basic residues" evidence="1">
    <location>
        <begin position="67"/>
        <end position="82"/>
    </location>
</feature>
<protein>
    <submittedName>
        <fullName evidence="2">Uncharacterized protein</fullName>
    </submittedName>
</protein>
<evidence type="ECO:0000313" key="3">
    <source>
        <dbReference type="Proteomes" id="UP000176998"/>
    </source>
</evidence>
<dbReference type="EMBL" id="MJBS01000146">
    <property type="protein sequence ID" value="OHE92479.1"/>
    <property type="molecule type" value="Genomic_DNA"/>
</dbReference>
<dbReference type="STRING" id="1209926.A0A1G4ATH7"/>
<dbReference type="Proteomes" id="UP000176998">
    <property type="component" value="Unassembled WGS sequence"/>
</dbReference>
<dbReference type="OrthoDB" id="4847220at2759"/>
<keyword evidence="3" id="KW-1185">Reference proteome</keyword>
<evidence type="ECO:0000313" key="2">
    <source>
        <dbReference type="EMBL" id="OHE92479.1"/>
    </source>
</evidence>
<organism evidence="2 3">
    <name type="scientific">Colletotrichum orchidophilum</name>
    <dbReference type="NCBI Taxonomy" id="1209926"/>
    <lineage>
        <taxon>Eukaryota</taxon>
        <taxon>Fungi</taxon>
        <taxon>Dikarya</taxon>
        <taxon>Ascomycota</taxon>
        <taxon>Pezizomycotina</taxon>
        <taxon>Sordariomycetes</taxon>
        <taxon>Hypocreomycetidae</taxon>
        <taxon>Glomerellales</taxon>
        <taxon>Glomerellaceae</taxon>
        <taxon>Colletotrichum</taxon>
    </lineage>
</organism>
<dbReference type="GeneID" id="34565328"/>
<name>A0A1G4ATH7_9PEZI</name>
<sequence length="219" mass="25241">MSPMKELPEDSAPQRLLRKKLPDSRPGKPTPEIEEKKKKPANRKPATMTPPRKSKPSLKKPMMARPKGIKNKPPPKRNKNAKRTTAQDLLAACQEDKIPTNEQVKADYGFSRCYITVDQSKLMAVYRTVLVDFEVKPAELHAWLQKGGLKKVAAEIKDKMEAMLGTEEYRGDYNFFLEHQYIWDPEDLESEAKAARAAKEMREYYAARQRPGQDFDWYS</sequence>